<reference evidence="11" key="3">
    <citation type="submission" date="2025-09" db="UniProtKB">
        <authorList>
            <consortium name="Ensembl"/>
        </authorList>
    </citation>
    <scope>IDENTIFICATION</scope>
</reference>
<dbReference type="GO" id="GO:0005886">
    <property type="term" value="C:plasma membrane"/>
    <property type="evidence" value="ECO:0007669"/>
    <property type="project" value="TreeGrafter"/>
</dbReference>
<keyword evidence="4" id="KW-0109">Calcium transport</keyword>
<dbReference type="Pfam" id="PF01699">
    <property type="entry name" value="Na_Ca_ex"/>
    <property type="match status" value="2"/>
</dbReference>
<dbReference type="InterPro" id="IPR004837">
    <property type="entry name" value="NaCa_Exmemb"/>
</dbReference>
<dbReference type="FunFam" id="1.20.1420.30:FF:000037">
    <property type="entry name" value="Predicted protein"/>
    <property type="match status" value="1"/>
</dbReference>
<dbReference type="FunFam" id="1.20.1420.30:FF:000005">
    <property type="entry name" value="sodium/potassium/calcium exchanger 3 isoform X1"/>
    <property type="match status" value="1"/>
</dbReference>
<dbReference type="AlphaFoldDB" id="A0AAQ5Y4P9"/>
<dbReference type="GO" id="GO:0005262">
    <property type="term" value="F:calcium channel activity"/>
    <property type="evidence" value="ECO:0007669"/>
    <property type="project" value="TreeGrafter"/>
</dbReference>
<feature type="domain" description="Sodium/calcium exchanger membrane region" evidence="10">
    <location>
        <begin position="114"/>
        <end position="210"/>
    </location>
</feature>
<dbReference type="Ensembl" id="ENSAOCT00000058521.1">
    <property type="protein sequence ID" value="ENSAOCP00000046575.1"/>
    <property type="gene ID" value="ENSAOCG00000014048.2"/>
</dbReference>
<dbReference type="GO" id="GO:0008273">
    <property type="term" value="F:calcium, potassium:sodium antiporter activity"/>
    <property type="evidence" value="ECO:0007669"/>
    <property type="project" value="TreeGrafter"/>
</dbReference>
<feature type="transmembrane region" description="Helical" evidence="9">
    <location>
        <begin position="397"/>
        <end position="420"/>
    </location>
</feature>
<feature type="domain" description="Sodium/calcium exchanger membrane region" evidence="10">
    <location>
        <begin position="364"/>
        <end position="514"/>
    </location>
</feature>
<dbReference type="Proteomes" id="UP001501940">
    <property type="component" value="Chromosome 12"/>
</dbReference>
<keyword evidence="6 9" id="KW-1133">Transmembrane helix</keyword>
<dbReference type="GeneTree" id="ENSGT01030000234532"/>
<organism evidence="11 12">
    <name type="scientific">Amphiprion ocellaris</name>
    <name type="common">Clown anemonefish</name>
    <dbReference type="NCBI Taxonomy" id="80972"/>
    <lineage>
        <taxon>Eukaryota</taxon>
        <taxon>Metazoa</taxon>
        <taxon>Chordata</taxon>
        <taxon>Craniata</taxon>
        <taxon>Vertebrata</taxon>
        <taxon>Euteleostomi</taxon>
        <taxon>Actinopterygii</taxon>
        <taxon>Neopterygii</taxon>
        <taxon>Teleostei</taxon>
        <taxon>Neoteleostei</taxon>
        <taxon>Acanthomorphata</taxon>
        <taxon>Ovalentaria</taxon>
        <taxon>Pomacentridae</taxon>
        <taxon>Amphiprion</taxon>
    </lineage>
</organism>
<evidence type="ECO:0000313" key="11">
    <source>
        <dbReference type="Ensembl" id="ENSAOCP00000046575.1"/>
    </source>
</evidence>
<name>A0AAQ5Y4P9_AMPOC</name>
<feature type="transmembrane region" description="Helical" evidence="9">
    <location>
        <begin position="363"/>
        <end position="385"/>
    </location>
</feature>
<dbReference type="GO" id="GO:0006874">
    <property type="term" value="P:intracellular calcium ion homeostasis"/>
    <property type="evidence" value="ECO:0007669"/>
    <property type="project" value="TreeGrafter"/>
</dbReference>
<dbReference type="PANTHER" id="PTHR10846:SF21">
    <property type="entry name" value="SODIUM_POTASSIUM_CALCIUM EXCHANGER 4"/>
    <property type="match status" value="1"/>
</dbReference>
<feature type="transmembrane region" description="Helical" evidence="9">
    <location>
        <begin position="190"/>
        <end position="213"/>
    </location>
</feature>
<proteinExistence type="inferred from homology"/>
<dbReference type="PANTHER" id="PTHR10846">
    <property type="entry name" value="SODIUM/POTASSIUM/CALCIUM EXCHANGER"/>
    <property type="match status" value="1"/>
</dbReference>
<sequence length="530" mass="58413">MERDDADTVSPSKKTIIAKIFKVRKRREMLFVQVCFICSVLFIAWSMSALLTKTGHGMIVEGHPGLEHWGRRLMASVPENKTEEKNCSEPAIHEFPDDLFTNDERKSGAIMLHIVATLYMFLALAITCDEYFVTSLEKVCEVQRNCHLSEDVAGATFMAAGSSAPELFASVIGVFITHGDVGVGTIVGSAVFNILCIIGVCGIFAGQVCVYAYRTAAAASSLWRIENLKAYSRGSVVMVDEIMNASPSKFRFPEAGLRVMVTSHFGPKTRLRMASRLIITERQKLVQAANGVETQVIDGKVEIENGNVPEDKPTEAEENDTISPFHIPRGIGSKVKWLLSWPLLLLLYLTVPNCAKPRWEKYFMVSFILSTVWIAVFSYLMVWMVTIIGYTLGIPDVIMGITFLAAGTSVPDCIASLIVARQGLGDMAVSNTIGSNVFDILVGLGVPWAIQTMCVSYGSEVMINSRGLVYSVVLLLGSVALTVLGIHLNKWRLDVKLGVYVLVLYAVFLCFSIMIEYNVFTFVNLPMCMD</sequence>
<accession>A0AAQ5Y4P9</accession>
<comment type="similarity">
    <text evidence="2">Belongs to the Ca(2+):cation antiporter (CaCA) (TC 2.A.19) family. SLC24A subfamily.</text>
</comment>
<keyword evidence="4" id="KW-0406">Ion transport</keyword>
<evidence type="ECO:0000259" key="10">
    <source>
        <dbReference type="Pfam" id="PF01699"/>
    </source>
</evidence>
<evidence type="ECO:0000256" key="9">
    <source>
        <dbReference type="SAM" id="Phobius"/>
    </source>
</evidence>
<keyword evidence="12" id="KW-1185">Reference proteome</keyword>
<keyword evidence="7 9" id="KW-0472">Membrane</keyword>
<reference evidence="11" key="2">
    <citation type="submission" date="2025-08" db="UniProtKB">
        <authorList>
            <consortium name="Ensembl"/>
        </authorList>
    </citation>
    <scope>IDENTIFICATION</scope>
</reference>
<evidence type="ECO:0000256" key="4">
    <source>
        <dbReference type="ARBA" id="ARBA00022568"/>
    </source>
</evidence>
<evidence type="ECO:0000256" key="3">
    <source>
        <dbReference type="ARBA" id="ARBA00022449"/>
    </source>
</evidence>
<feature type="transmembrane region" description="Helical" evidence="9">
    <location>
        <begin position="440"/>
        <end position="458"/>
    </location>
</feature>
<feature type="transmembrane region" description="Helical" evidence="9">
    <location>
        <begin position="499"/>
        <end position="520"/>
    </location>
</feature>
<keyword evidence="4" id="KW-0813">Transport</keyword>
<dbReference type="InterPro" id="IPR004481">
    <property type="entry name" value="K/Na/Ca-exchanger"/>
</dbReference>
<dbReference type="InterPro" id="IPR044880">
    <property type="entry name" value="NCX_ion-bd_dom_sf"/>
</dbReference>
<feature type="transmembrane region" description="Helical" evidence="9">
    <location>
        <begin position="152"/>
        <end position="178"/>
    </location>
</feature>
<feature type="transmembrane region" description="Helical" evidence="9">
    <location>
        <begin position="29"/>
        <end position="51"/>
    </location>
</feature>
<evidence type="ECO:0000313" key="12">
    <source>
        <dbReference type="Proteomes" id="UP001501940"/>
    </source>
</evidence>
<keyword evidence="5 9" id="KW-0812">Transmembrane</keyword>
<dbReference type="Gene3D" id="1.20.1420.30">
    <property type="entry name" value="NCX, central ion-binding region"/>
    <property type="match status" value="2"/>
</dbReference>
<evidence type="ECO:0000256" key="7">
    <source>
        <dbReference type="ARBA" id="ARBA00023136"/>
    </source>
</evidence>
<evidence type="ECO:0000256" key="8">
    <source>
        <dbReference type="ARBA" id="ARBA00033627"/>
    </source>
</evidence>
<feature type="transmembrane region" description="Helical" evidence="9">
    <location>
        <begin position="467"/>
        <end position="487"/>
    </location>
</feature>
<evidence type="ECO:0000256" key="1">
    <source>
        <dbReference type="ARBA" id="ARBA00004141"/>
    </source>
</evidence>
<keyword evidence="3" id="KW-0050">Antiport</keyword>
<keyword evidence="4" id="KW-0106">Calcium</keyword>
<feature type="transmembrane region" description="Helical" evidence="9">
    <location>
        <begin position="110"/>
        <end position="132"/>
    </location>
</feature>
<evidence type="ECO:0000256" key="5">
    <source>
        <dbReference type="ARBA" id="ARBA00022692"/>
    </source>
</evidence>
<comment type="subcellular location">
    <subcellularLocation>
        <location evidence="1">Membrane</location>
        <topology evidence="1">Multi-pass membrane protein</topology>
    </subcellularLocation>
</comment>
<comment type="catalytic activity">
    <reaction evidence="8">
        <text>Ca(2+)(out) + K(+)(out) + 4 Na(+)(in) = Ca(2+)(in) + K(+)(in) + 4 Na(+)(out)</text>
        <dbReference type="Rhea" id="RHEA:69967"/>
        <dbReference type="ChEBI" id="CHEBI:29101"/>
        <dbReference type="ChEBI" id="CHEBI:29103"/>
        <dbReference type="ChEBI" id="CHEBI:29108"/>
    </reaction>
</comment>
<evidence type="ECO:0000256" key="2">
    <source>
        <dbReference type="ARBA" id="ARBA00005364"/>
    </source>
</evidence>
<reference evidence="11 12" key="1">
    <citation type="submission" date="2022-01" db="EMBL/GenBank/DDBJ databases">
        <title>A chromosome-scale genome assembly of the false clownfish, Amphiprion ocellaris.</title>
        <authorList>
            <person name="Ryu T."/>
        </authorList>
    </citation>
    <scope>NUCLEOTIDE SEQUENCE [LARGE SCALE GENOMIC DNA]</scope>
</reference>
<protein>
    <recommendedName>
        <fullName evidence="10">Sodium/calcium exchanger membrane region domain-containing protein</fullName>
    </recommendedName>
</protein>
<evidence type="ECO:0000256" key="6">
    <source>
        <dbReference type="ARBA" id="ARBA00022989"/>
    </source>
</evidence>